<dbReference type="Proteomes" id="UP000823851">
    <property type="component" value="Unassembled WGS sequence"/>
</dbReference>
<dbReference type="PANTHER" id="PTHR30146:SF109">
    <property type="entry name" value="HTH-TYPE TRANSCRIPTIONAL REGULATOR GALS"/>
    <property type="match status" value="1"/>
</dbReference>
<dbReference type="SUPFAM" id="SSF53822">
    <property type="entry name" value="Periplasmic binding protein-like I"/>
    <property type="match status" value="1"/>
</dbReference>
<dbReference type="InterPro" id="IPR010982">
    <property type="entry name" value="Lambda_DNA-bd_dom_sf"/>
</dbReference>
<protein>
    <submittedName>
        <fullName evidence="5">LacI family transcriptional regulator</fullName>
    </submittedName>
</protein>
<reference evidence="5" key="1">
    <citation type="journal article" date="2021" name="PeerJ">
        <title>Extensive microbial diversity within the chicken gut microbiome revealed by metagenomics and culture.</title>
        <authorList>
            <person name="Gilroy R."/>
            <person name="Ravi A."/>
            <person name="Getino M."/>
            <person name="Pursley I."/>
            <person name="Horton D.L."/>
            <person name="Alikhan N.F."/>
            <person name="Baker D."/>
            <person name="Gharbi K."/>
            <person name="Hall N."/>
            <person name="Watson M."/>
            <person name="Adriaenssens E.M."/>
            <person name="Foster-Nyarko E."/>
            <person name="Jarju S."/>
            <person name="Secka A."/>
            <person name="Antonio M."/>
            <person name="Oren A."/>
            <person name="Chaudhuri R.R."/>
            <person name="La Ragione R."/>
            <person name="Hildebrand F."/>
            <person name="Pallen M.J."/>
        </authorList>
    </citation>
    <scope>NUCLEOTIDE SEQUENCE</scope>
    <source>
        <strain evidence="5">ChiHjej8B7-25341</strain>
    </source>
</reference>
<comment type="caution">
    <text evidence="5">The sequence shown here is derived from an EMBL/GenBank/DDBJ whole genome shotgun (WGS) entry which is preliminary data.</text>
</comment>
<dbReference type="GO" id="GO:0003700">
    <property type="term" value="F:DNA-binding transcription factor activity"/>
    <property type="evidence" value="ECO:0007669"/>
    <property type="project" value="TreeGrafter"/>
</dbReference>
<feature type="domain" description="HTH lacI-type" evidence="4">
    <location>
        <begin position="6"/>
        <end position="60"/>
    </location>
</feature>
<dbReference type="PROSITE" id="PS00356">
    <property type="entry name" value="HTH_LACI_1"/>
    <property type="match status" value="1"/>
</dbReference>
<dbReference type="Pfam" id="PF13377">
    <property type="entry name" value="Peripla_BP_3"/>
    <property type="match status" value="1"/>
</dbReference>
<dbReference type="AlphaFoldDB" id="A0A9D2QVV2"/>
<dbReference type="PANTHER" id="PTHR30146">
    <property type="entry name" value="LACI-RELATED TRANSCRIPTIONAL REPRESSOR"/>
    <property type="match status" value="1"/>
</dbReference>
<keyword evidence="2" id="KW-0238">DNA-binding</keyword>
<keyword evidence="1" id="KW-0805">Transcription regulation</keyword>
<gene>
    <name evidence="5" type="ORF">H9912_01415</name>
</gene>
<evidence type="ECO:0000256" key="1">
    <source>
        <dbReference type="ARBA" id="ARBA00023015"/>
    </source>
</evidence>
<dbReference type="InterPro" id="IPR028082">
    <property type="entry name" value="Peripla_BP_I"/>
</dbReference>
<dbReference type="PRINTS" id="PR00036">
    <property type="entry name" value="HTHLACI"/>
</dbReference>
<dbReference type="PROSITE" id="PS50932">
    <property type="entry name" value="HTH_LACI_2"/>
    <property type="match status" value="1"/>
</dbReference>
<dbReference type="CDD" id="cd06267">
    <property type="entry name" value="PBP1_LacI_sugar_binding-like"/>
    <property type="match status" value="1"/>
</dbReference>
<organism evidence="5 6">
    <name type="scientific">Candidatus Eisenbergiella stercorigallinarum</name>
    <dbReference type="NCBI Taxonomy" id="2838557"/>
    <lineage>
        <taxon>Bacteria</taxon>
        <taxon>Bacillati</taxon>
        <taxon>Bacillota</taxon>
        <taxon>Clostridia</taxon>
        <taxon>Lachnospirales</taxon>
        <taxon>Lachnospiraceae</taxon>
        <taxon>Eisenbergiella</taxon>
    </lineage>
</organism>
<dbReference type="InterPro" id="IPR046335">
    <property type="entry name" value="LacI/GalR-like_sensor"/>
</dbReference>
<evidence type="ECO:0000256" key="2">
    <source>
        <dbReference type="ARBA" id="ARBA00023125"/>
    </source>
</evidence>
<proteinExistence type="predicted"/>
<dbReference type="InterPro" id="IPR000843">
    <property type="entry name" value="HTH_LacI"/>
</dbReference>
<accession>A0A9D2QVV2</accession>
<evidence type="ECO:0000313" key="6">
    <source>
        <dbReference type="Proteomes" id="UP000823851"/>
    </source>
</evidence>
<dbReference type="Gene3D" id="3.40.50.2300">
    <property type="match status" value="2"/>
</dbReference>
<evidence type="ECO:0000256" key="3">
    <source>
        <dbReference type="ARBA" id="ARBA00023163"/>
    </source>
</evidence>
<dbReference type="Pfam" id="PF00356">
    <property type="entry name" value="LacI"/>
    <property type="match status" value="1"/>
</dbReference>
<dbReference type="GO" id="GO:0000976">
    <property type="term" value="F:transcription cis-regulatory region binding"/>
    <property type="evidence" value="ECO:0007669"/>
    <property type="project" value="TreeGrafter"/>
</dbReference>
<sequence>MDRKRISIYEIAREAGVSPATVSRVMNQPARVSAEKRERVLQVIDKYGFKPNALAKGLNNSRRGVLGILSAWVDSPFYGRMISECERVANARDYTLMMFCFSSDPQQERRHLEKMYEQCVDAAIILGGSMDGIVVEENALSIINYIAETIPVVVMGRSQGVPCYEVRIDEGGAMETAMEYLIGLGHREIAFLGGLENVYSSLEKRLAYQRSLRKHGLEFRKEWMRFGDYTSEEGFRIMSEVLKERRPSAAIGINDLFAAGMLRAVRDAGLKVPDDISIIGFDNTNISRIVSPALTSVACDYHELAEKLIGAAADAVEGKEVAGNQTVKTMLHERESCRRMR</sequence>
<dbReference type="Gene3D" id="1.10.260.40">
    <property type="entry name" value="lambda repressor-like DNA-binding domains"/>
    <property type="match status" value="1"/>
</dbReference>
<name>A0A9D2QVV2_9FIRM</name>
<evidence type="ECO:0000313" key="5">
    <source>
        <dbReference type="EMBL" id="HJD30578.1"/>
    </source>
</evidence>
<keyword evidence="3" id="KW-0804">Transcription</keyword>
<dbReference type="SUPFAM" id="SSF47413">
    <property type="entry name" value="lambda repressor-like DNA-binding domains"/>
    <property type="match status" value="1"/>
</dbReference>
<dbReference type="SMART" id="SM00354">
    <property type="entry name" value="HTH_LACI"/>
    <property type="match status" value="1"/>
</dbReference>
<dbReference type="CDD" id="cd01392">
    <property type="entry name" value="HTH_LacI"/>
    <property type="match status" value="1"/>
</dbReference>
<dbReference type="EMBL" id="DWUW01000041">
    <property type="protein sequence ID" value="HJD30578.1"/>
    <property type="molecule type" value="Genomic_DNA"/>
</dbReference>
<evidence type="ECO:0000259" key="4">
    <source>
        <dbReference type="PROSITE" id="PS50932"/>
    </source>
</evidence>
<reference evidence="5" key="2">
    <citation type="submission" date="2021-04" db="EMBL/GenBank/DDBJ databases">
        <authorList>
            <person name="Gilroy R."/>
        </authorList>
    </citation>
    <scope>NUCLEOTIDE SEQUENCE</scope>
    <source>
        <strain evidence="5">ChiHjej8B7-25341</strain>
    </source>
</reference>